<dbReference type="RefSeq" id="WP_009946909.1">
    <property type="nucleotide sequence ID" value="NZ_BAAAGS010000009.1"/>
</dbReference>
<reference evidence="3" key="1">
    <citation type="journal article" date="2019" name="Int. J. Syst. Evol. Microbiol.">
        <title>The Global Catalogue of Microorganisms (GCM) 10K type strain sequencing project: providing services to taxonomists for standard genome sequencing and annotation.</title>
        <authorList>
            <consortium name="The Broad Institute Genomics Platform"/>
            <consortium name="The Broad Institute Genome Sequencing Center for Infectious Disease"/>
            <person name="Wu L."/>
            <person name="Ma J."/>
        </authorList>
    </citation>
    <scope>NUCLEOTIDE SEQUENCE [LARGE SCALE GENOMIC DNA]</scope>
    <source>
        <strain evidence="3">JCM 10303</strain>
    </source>
</reference>
<feature type="domain" description="DUF4158" evidence="1">
    <location>
        <begin position="5"/>
        <end position="116"/>
    </location>
</feature>
<name>A0ABP3ML40_SACER</name>
<evidence type="ECO:0000313" key="3">
    <source>
        <dbReference type="Proteomes" id="UP001500729"/>
    </source>
</evidence>
<dbReference type="Pfam" id="PF13700">
    <property type="entry name" value="DUF4158"/>
    <property type="match status" value="1"/>
</dbReference>
<protein>
    <recommendedName>
        <fullName evidence="1">DUF4158 domain-containing protein</fullName>
    </recommendedName>
</protein>
<keyword evidence="3" id="KW-1185">Reference proteome</keyword>
<dbReference type="InterPro" id="IPR025296">
    <property type="entry name" value="DUF4158"/>
</dbReference>
<proteinExistence type="predicted"/>
<sequence length="137" mass="14847">MSTRFFSDAEIKRLRSWPEELGRNELIRYFTLGSDDREWLSTAARGAGNRMGQALQLCALPWLGFVPDEVADAPVAAVSRVAMQLGTPMSELVGYGAREQTRTEHLRLVAVRLGWLHRGRGGVEGPGGVPAGAGGRA</sequence>
<comment type="caution">
    <text evidence="2">The sequence shown here is derived from an EMBL/GenBank/DDBJ whole genome shotgun (WGS) entry which is preliminary data.</text>
</comment>
<evidence type="ECO:0000259" key="1">
    <source>
        <dbReference type="Pfam" id="PF13700"/>
    </source>
</evidence>
<dbReference type="EMBL" id="BAAAGS010000009">
    <property type="protein sequence ID" value="GAA0520807.1"/>
    <property type="molecule type" value="Genomic_DNA"/>
</dbReference>
<evidence type="ECO:0000313" key="2">
    <source>
        <dbReference type="EMBL" id="GAA0520807.1"/>
    </source>
</evidence>
<gene>
    <name evidence="2" type="ORF">GCM10009533_19930</name>
</gene>
<dbReference type="Proteomes" id="UP001500729">
    <property type="component" value="Unassembled WGS sequence"/>
</dbReference>
<accession>A0ABP3ML40</accession>
<organism evidence="2 3">
    <name type="scientific">Saccharopolyspora erythraea</name>
    <name type="common">Streptomyces erythraeus</name>
    <dbReference type="NCBI Taxonomy" id="1836"/>
    <lineage>
        <taxon>Bacteria</taxon>
        <taxon>Bacillati</taxon>
        <taxon>Actinomycetota</taxon>
        <taxon>Actinomycetes</taxon>
        <taxon>Pseudonocardiales</taxon>
        <taxon>Pseudonocardiaceae</taxon>
        <taxon>Saccharopolyspora</taxon>
    </lineage>
</organism>